<dbReference type="Proteomes" id="UP000031861">
    <property type="component" value="Plasmid pBFI_1"/>
</dbReference>
<evidence type="ECO:0000313" key="1">
    <source>
        <dbReference type="EMBL" id="AJI08728.1"/>
    </source>
</evidence>
<dbReference type="AlphaFoldDB" id="A0AAN0W4F4"/>
<gene>
    <name evidence="1" type="ORF">AK40_5699</name>
</gene>
<protein>
    <submittedName>
        <fullName evidence="1">Uncharacterized protein</fullName>
    </submittedName>
</protein>
<evidence type="ECO:0000313" key="2">
    <source>
        <dbReference type="Proteomes" id="UP000031861"/>
    </source>
</evidence>
<dbReference type="RefSeq" id="WP_001995840.1">
    <property type="nucleotide sequence ID" value="NZ_CP009639.1"/>
</dbReference>
<dbReference type="Pfam" id="PF18780">
    <property type="entry name" value="HNH_repeat"/>
    <property type="match status" value="5"/>
</dbReference>
<dbReference type="EMBL" id="CP009639">
    <property type="protein sequence ID" value="AJI08728.1"/>
    <property type="molecule type" value="Genomic_DNA"/>
</dbReference>
<dbReference type="InterPro" id="IPR041025">
    <property type="entry name" value="HNH_repeat"/>
</dbReference>
<organism evidence="1 2">
    <name type="scientific">Bacillus cereus 03BB108</name>
    <dbReference type="NCBI Taxonomy" id="451709"/>
    <lineage>
        <taxon>Bacteria</taxon>
        <taxon>Bacillati</taxon>
        <taxon>Bacillota</taxon>
        <taxon>Bacilli</taxon>
        <taxon>Bacillales</taxon>
        <taxon>Bacillaceae</taxon>
        <taxon>Bacillus</taxon>
        <taxon>Bacillus cereus group</taxon>
    </lineage>
</organism>
<geneLocation type="plasmid" evidence="1 2">
    <name>pBFI_1</name>
</geneLocation>
<accession>A0AAN0W4F4</accession>
<reference evidence="1 2" key="1">
    <citation type="journal article" date="2015" name="Genome Announc.">
        <title>Complete genome sequences for 35 biothreat assay-relevant bacillus species.</title>
        <authorList>
            <person name="Johnson S.L."/>
            <person name="Daligault H.E."/>
            <person name="Davenport K.W."/>
            <person name="Jaissle J."/>
            <person name="Frey K.G."/>
            <person name="Ladner J.T."/>
            <person name="Broomall S.M."/>
            <person name="Bishop-Lilly K.A."/>
            <person name="Bruce D.C."/>
            <person name="Gibbons H.S."/>
            <person name="Coyne S.R."/>
            <person name="Lo C.C."/>
            <person name="Meincke L."/>
            <person name="Munk A.C."/>
            <person name="Koroleva G.I."/>
            <person name="Rosenzweig C.N."/>
            <person name="Palacios G.F."/>
            <person name="Redden C.L."/>
            <person name="Minogue T.D."/>
            <person name="Chain P.S."/>
        </authorList>
    </citation>
    <scope>NUCLEOTIDE SEQUENCE [LARGE SCALE GENOMIC DNA]</scope>
    <source>
        <strain evidence="1 2">03BB108</strain>
    </source>
</reference>
<proteinExistence type="predicted"/>
<keyword evidence="1" id="KW-0614">Plasmid</keyword>
<name>A0AAN0W4F4_BACCE</name>
<sequence>MCLNYKNIEETKLQNQQLNDSVIKKFGMLTNGLMIVERNKVKSTESKRCCYMKLSDDEILSYIRKAASQLKRKPKMREVAVSRAAIYRFGSWSEALIKAGLKVNKRENLSNNELLYILEERITSLGRIPLTKEFEYYGKIIERFGSWENALGLIGISYNRYKTKEQYIKELQDFAKRIGKVPTKVDCQRERFPIITYQRNFGTWNKALVAAGFEPNKGGKIYTREQLVQLIQNKFNKLESVPTLIQMEISLSVFKKHFGSWNNALKAAGFKPYTQNKGRVYTEQELLSIIIEKEYELGRKPNLQDMNINFNTFKKHFGSWKNALKAADMTKNNTYKEKKTRGS</sequence>